<dbReference type="VEuPathDB" id="FungiDB:SMAC_02999"/>
<dbReference type="InterPro" id="IPR002483">
    <property type="entry name" value="PWI_dom"/>
</dbReference>
<feature type="compositionally biased region" description="Basic residues" evidence="2">
    <location>
        <begin position="416"/>
        <end position="442"/>
    </location>
</feature>
<dbReference type="SUPFAM" id="SSF101233">
    <property type="entry name" value="PWI domain"/>
    <property type="match status" value="1"/>
</dbReference>
<accession>F7VY34</accession>
<organism evidence="4 5">
    <name type="scientific">Sordaria macrospora (strain ATCC MYA-333 / DSM 997 / K(L3346) / K-hell)</name>
    <dbReference type="NCBI Taxonomy" id="771870"/>
    <lineage>
        <taxon>Eukaryota</taxon>
        <taxon>Fungi</taxon>
        <taxon>Dikarya</taxon>
        <taxon>Ascomycota</taxon>
        <taxon>Pezizomycotina</taxon>
        <taxon>Sordariomycetes</taxon>
        <taxon>Sordariomycetidae</taxon>
        <taxon>Sordariales</taxon>
        <taxon>Sordariaceae</taxon>
        <taxon>Sordaria</taxon>
    </lineage>
</organism>
<feature type="region of interest" description="Disordered" evidence="2">
    <location>
        <begin position="283"/>
        <end position="537"/>
    </location>
</feature>
<protein>
    <submittedName>
        <fullName evidence="4">WGS project CABT00000000 data, contig 2.12</fullName>
    </submittedName>
</protein>
<dbReference type="InParanoid" id="F7VY34"/>
<dbReference type="HOGENOM" id="CLU_032410_4_1_1"/>
<feature type="compositionally biased region" description="Basic residues" evidence="2">
    <location>
        <begin position="357"/>
        <end position="379"/>
    </location>
</feature>
<dbReference type="InterPro" id="IPR036483">
    <property type="entry name" value="PWI_dom_sf"/>
</dbReference>
<dbReference type="InterPro" id="IPR052225">
    <property type="entry name" value="Ser/Arg_repetitive_matrix"/>
</dbReference>
<dbReference type="Gene3D" id="1.20.1390.10">
    <property type="entry name" value="PWI domain"/>
    <property type="match status" value="1"/>
</dbReference>
<dbReference type="Proteomes" id="UP000001881">
    <property type="component" value="Unassembled WGS sequence"/>
</dbReference>
<dbReference type="PANTHER" id="PTHR23148">
    <property type="entry name" value="SERINE/ARGININE REGULATED NUCLEAR MATRIX PROTEIN"/>
    <property type="match status" value="1"/>
</dbReference>
<feature type="region of interest" description="Disordered" evidence="2">
    <location>
        <begin position="197"/>
        <end position="220"/>
    </location>
</feature>
<dbReference type="GO" id="GO:0005681">
    <property type="term" value="C:spliceosomal complex"/>
    <property type="evidence" value="ECO:0007669"/>
    <property type="project" value="TreeGrafter"/>
</dbReference>
<dbReference type="GO" id="GO:0048024">
    <property type="term" value="P:regulation of mRNA splicing, via spliceosome"/>
    <property type="evidence" value="ECO:0007669"/>
    <property type="project" value="TreeGrafter"/>
</dbReference>
<keyword evidence="1" id="KW-0507">mRNA processing</keyword>
<evidence type="ECO:0000256" key="2">
    <source>
        <dbReference type="SAM" id="MobiDB-lite"/>
    </source>
</evidence>
<reference evidence="4 5" key="1">
    <citation type="journal article" date="2010" name="PLoS Genet.">
        <title>De novo assembly of a 40 Mb eukaryotic genome from short sequence reads: Sordaria macrospora, a model organism for fungal morphogenesis.</title>
        <authorList>
            <person name="Nowrousian M."/>
            <person name="Stajich J."/>
            <person name="Chu M."/>
            <person name="Engh I."/>
            <person name="Espagne E."/>
            <person name="Halliday K."/>
            <person name="Kamerewerd J."/>
            <person name="Kempken F."/>
            <person name="Knab B."/>
            <person name="Kuo H.C."/>
            <person name="Osiewacz H.D."/>
            <person name="Poeggeler S."/>
            <person name="Read N."/>
            <person name="Seiler S."/>
            <person name="Smith K."/>
            <person name="Zickler D."/>
            <person name="Kueck U."/>
            <person name="Freitag M."/>
        </authorList>
    </citation>
    <scope>NUCLEOTIDE SEQUENCE [LARGE SCALE GENOMIC DNA]</scope>
    <source>
        <strain evidence="5">ATCC MYA-333 / DSM 997 / K(L3346) / K-hell</strain>
        <tissue evidence="4">Mycelium</tissue>
    </source>
</reference>
<evidence type="ECO:0000313" key="4">
    <source>
        <dbReference type="EMBL" id="CCC10428.1"/>
    </source>
</evidence>
<feature type="domain" description="PWI" evidence="3">
    <location>
        <begin position="12"/>
        <end position="121"/>
    </location>
</feature>
<feature type="compositionally biased region" description="Low complexity" evidence="2">
    <location>
        <begin position="453"/>
        <end position="471"/>
    </location>
</feature>
<feature type="compositionally biased region" description="Basic and acidic residues" evidence="2">
    <location>
        <begin position="472"/>
        <end position="491"/>
    </location>
</feature>
<feature type="compositionally biased region" description="Low complexity" evidence="2">
    <location>
        <begin position="340"/>
        <end position="356"/>
    </location>
</feature>
<evidence type="ECO:0000256" key="1">
    <source>
        <dbReference type="ARBA" id="ARBA00022664"/>
    </source>
</evidence>
<dbReference type="SMART" id="SM00311">
    <property type="entry name" value="PWI"/>
    <property type="match status" value="1"/>
</dbReference>
<dbReference type="eggNOG" id="KOG2146">
    <property type="taxonomic scope" value="Eukaryota"/>
</dbReference>
<dbReference type="EMBL" id="CABT02000012">
    <property type="protein sequence ID" value="CCC10428.1"/>
    <property type="molecule type" value="Genomic_DNA"/>
</dbReference>
<dbReference type="STRING" id="771870.F7VY34"/>
<dbReference type="Pfam" id="PF01480">
    <property type="entry name" value="PWI"/>
    <property type="match status" value="1"/>
</dbReference>
<keyword evidence="5" id="KW-1185">Reference proteome</keyword>
<dbReference type="GO" id="GO:0006397">
    <property type="term" value="P:mRNA processing"/>
    <property type="evidence" value="ECO:0007669"/>
    <property type="project" value="UniProtKB-KW"/>
</dbReference>
<dbReference type="OrthoDB" id="163257at2759"/>
<feature type="compositionally biased region" description="Low complexity" evidence="2">
    <location>
        <begin position="380"/>
        <end position="390"/>
    </location>
</feature>
<proteinExistence type="predicted"/>
<feature type="compositionally biased region" description="Basic residues" evidence="2">
    <location>
        <begin position="329"/>
        <end position="339"/>
    </location>
</feature>
<feature type="compositionally biased region" description="Basic and acidic residues" evidence="2">
    <location>
        <begin position="197"/>
        <end position="216"/>
    </location>
</feature>
<name>F7VY34_SORMK</name>
<dbReference type="GO" id="GO:0003723">
    <property type="term" value="F:RNA binding"/>
    <property type="evidence" value="ECO:0007669"/>
    <property type="project" value="TreeGrafter"/>
</dbReference>
<dbReference type="AlphaFoldDB" id="F7VY34"/>
<dbReference type="PROSITE" id="PS51025">
    <property type="entry name" value="PWI"/>
    <property type="match status" value="1"/>
</dbReference>
<feature type="compositionally biased region" description="Basic residues" evidence="2">
    <location>
        <begin position="391"/>
        <end position="406"/>
    </location>
</feature>
<sequence length="537" mass="59363">MATGVDAKLLKSTKFPPEFNQKVDMQKVNIQVMKKQVPPIAVKSTWIASKVTGILANEDDVVIELVFNLLESGRYPDIKSMQIQLTGFLDKDTPTFCKDLWKLLLSAQTSPQGVPKELLEAKKMELIQEKRTKLQKRHDRSVKNSNVDLRGAAAGEEAVWVVAAATPGVEDAVMTVEVAVADPARHHVSVIRETVARQEEDSEIHMSPEEAQHSDVVEDDGTTGGVDLALGRRLCGRGPVLARGHLALTEGAGLLLDPLALLQDGDGQGHVLALVLRSPSGDRISVSDHHRHGADPDTGGAPDPGLARFHPIVVPGPERRRYSTSSSRSRSRTRSRTPTRSRSITRSLSRSLTRSLGRSRSRTRSRSRSLSRTRSKRYSRSVSSTGSSRLSRSRSRTPVKRARRNSRSISPDRRSSTRRSRSRSGSRSISPRRSRSPLRRSRRRDDRDSSVDATPRPGSRSRRASSAAVKSPAHDRLADDPGAQDRIRSPHDTTSAAEADQNVKASYEQRQKELKEKIKQMRSSRSAEGDHEANKSF</sequence>
<feature type="compositionally biased region" description="Basic and acidic residues" evidence="2">
    <location>
        <begin position="507"/>
        <end position="537"/>
    </location>
</feature>
<gene>
    <name evidence="4" type="ORF">SMAC_02999</name>
</gene>
<evidence type="ECO:0000259" key="3">
    <source>
        <dbReference type="PROSITE" id="PS51025"/>
    </source>
</evidence>
<evidence type="ECO:0000313" key="5">
    <source>
        <dbReference type="Proteomes" id="UP000001881"/>
    </source>
</evidence>
<comment type="caution">
    <text evidence="4">The sequence shown here is derived from an EMBL/GenBank/DDBJ whole genome shotgun (WGS) entry which is preliminary data.</text>
</comment>
<dbReference type="PANTHER" id="PTHR23148:SF0">
    <property type="entry name" value="SERINE_ARGININE REPETITIVE MATRIX PROTEIN 1"/>
    <property type="match status" value="1"/>
</dbReference>